<organism evidence="1 2">
    <name type="scientific">Eubacterium callanderi</name>
    <dbReference type="NCBI Taxonomy" id="53442"/>
    <lineage>
        <taxon>Bacteria</taxon>
        <taxon>Bacillati</taxon>
        <taxon>Bacillota</taxon>
        <taxon>Clostridia</taxon>
        <taxon>Eubacteriales</taxon>
        <taxon>Eubacteriaceae</taxon>
        <taxon>Eubacterium</taxon>
    </lineage>
</organism>
<sequence>MMTIHLPESHYTLIPLITPEDTPAQAILKAPTQAVRSLVEMMIKTTGKVPRLYGLNLNEGLELQCQNDIPIDREVLETARLSTLLQAYWHLLMYYNNKAAQKGVSPAAVTKAYKRALAAMRKKAA</sequence>
<evidence type="ECO:0000313" key="1">
    <source>
        <dbReference type="EMBL" id="NZA40120.1"/>
    </source>
</evidence>
<dbReference type="EMBL" id="JACCKS010000034">
    <property type="protein sequence ID" value="NZA40120.1"/>
    <property type="molecule type" value="Genomic_DNA"/>
</dbReference>
<comment type="caution">
    <text evidence="1">The sequence shown here is derived from an EMBL/GenBank/DDBJ whole genome shotgun (WGS) entry which is preliminary data.</text>
</comment>
<evidence type="ECO:0000313" key="2">
    <source>
        <dbReference type="Proteomes" id="UP000586254"/>
    </source>
</evidence>
<dbReference type="RefSeq" id="WP_180494214.1">
    <property type="nucleotide sequence ID" value="NZ_JACCKS010000034.1"/>
</dbReference>
<dbReference type="AlphaFoldDB" id="A0A853JVY7"/>
<reference evidence="1 2" key="1">
    <citation type="submission" date="2020-07" db="EMBL/GenBank/DDBJ databases">
        <title>Organ Donor 1.</title>
        <authorList>
            <person name="Marsh A.J."/>
            <person name="Azcarate-Peril M.A."/>
        </authorList>
    </citation>
    <scope>NUCLEOTIDE SEQUENCE [LARGE SCALE GENOMIC DNA]</scope>
    <source>
        <strain evidence="1 2">AMC0717</strain>
    </source>
</reference>
<proteinExistence type="predicted"/>
<name>A0A853JVY7_9FIRM</name>
<protein>
    <submittedName>
        <fullName evidence="1">Uncharacterized protein</fullName>
    </submittedName>
</protein>
<accession>A0A853JVY7</accession>
<gene>
    <name evidence="1" type="ORF">H0N91_18800</name>
</gene>
<dbReference type="Proteomes" id="UP000586254">
    <property type="component" value="Unassembled WGS sequence"/>
</dbReference>